<reference evidence="6" key="1">
    <citation type="submission" date="2022-10" db="EMBL/GenBank/DDBJ databases">
        <title>Genome assembly of Pristionchus species.</title>
        <authorList>
            <person name="Yoshida K."/>
            <person name="Sommer R.J."/>
        </authorList>
    </citation>
    <scope>NUCLEOTIDE SEQUENCE [LARGE SCALE GENOMIC DNA]</scope>
    <source>
        <strain evidence="6">RS5460</strain>
    </source>
</reference>
<evidence type="ECO:0000256" key="1">
    <source>
        <dbReference type="ARBA" id="ARBA00023015"/>
    </source>
</evidence>
<dbReference type="PANTHER" id="PTHR46011">
    <property type="entry name" value="NUCLEAR HORMONE RECEPTOR FAMILY MEMBER NHR-86-RELATED"/>
    <property type="match status" value="1"/>
</dbReference>
<feature type="non-terminal residue" evidence="5">
    <location>
        <position position="1"/>
    </location>
</feature>
<evidence type="ECO:0000256" key="3">
    <source>
        <dbReference type="ARBA" id="ARBA00023170"/>
    </source>
</evidence>
<evidence type="ECO:0000313" key="6">
    <source>
        <dbReference type="Proteomes" id="UP001328107"/>
    </source>
</evidence>
<dbReference type="Gene3D" id="1.10.565.10">
    <property type="entry name" value="Retinoid X Receptor"/>
    <property type="match status" value="1"/>
</dbReference>
<keyword evidence="3" id="KW-0675">Receptor</keyword>
<keyword evidence="6" id="KW-1185">Reference proteome</keyword>
<accession>A0AAN5DH87</accession>
<dbReference type="InterPro" id="IPR035500">
    <property type="entry name" value="NHR-like_dom_sf"/>
</dbReference>
<keyword evidence="2" id="KW-0804">Transcription</keyword>
<name>A0AAN5DH87_9BILA</name>
<feature type="domain" description="NR LBD" evidence="4">
    <location>
        <begin position="16"/>
        <end position="282"/>
    </location>
</feature>
<dbReference type="Proteomes" id="UP001328107">
    <property type="component" value="Unassembled WGS sequence"/>
</dbReference>
<dbReference type="GO" id="GO:0005634">
    <property type="term" value="C:nucleus"/>
    <property type="evidence" value="ECO:0007669"/>
    <property type="project" value="TreeGrafter"/>
</dbReference>
<dbReference type="GO" id="GO:0003700">
    <property type="term" value="F:DNA-binding transcription factor activity"/>
    <property type="evidence" value="ECO:0007669"/>
    <property type="project" value="TreeGrafter"/>
</dbReference>
<evidence type="ECO:0000259" key="4">
    <source>
        <dbReference type="PROSITE" id="PS51843"/>
    </source>
</evidence>
<sequence length="282" mass="32587">TPPVPTTTTASPNHTAIISIIERLKQSYTAVCAIRRISELATRSDHQNVTPMDSATGNYDLLPSTPAFMNESGRILATSLVEFATTSFDEFATFSRDEQWLLLSSFLKPFHVSDSAFRSIAAFGEKWTRHFTSYTRFMDVEYIEQYTAASGTPHLEEAMRMSRHHHEQNVKPVRMDYARFGPSEEELAAMLGLVFWNIDMDREVRHEILDIAGRYRTRILEDLRRHYARRNFAEYGQRMGELMCLCNLVLTKVSMCKHTFEVARLLDVIEEDSFAYTLQRNY</sequence>
<dbReference type="SUPFAM" id="SSF48508">
    <property type="entry name" value="Nuclear receptor ligand-binding domain"/>
    <property type="match status" value="1"/>
</dbReference>
<dbReference type="InterPro" id="IPR000536">
    <property type="entry name" value="Nucl_hrmn_rcpt_lig-bd"/>
</dbReference>
<comment type="caution">
    <text evidence="5">The sequence shown here is derived from an EMBL/GenBank/DDBJ whole genome shotgun (WGS) entry which is preliminary data.</text>
</comment>
<gene>
    <name evidence="5" type="ORF">PMAYCL1PPCAC_32197</name>
</gene>
<proteinExistence type="predicted"/>
<dbReference type="SMART" id="SM00430">
    <property type="entry name" value="HOLI"/>
    <property type="match status" value="1"/>
</dbReference>
<dbReference type="PROSITE" id="PS51843">
    <property type="entry name" value="NR_LBD"/>
    <property type="match status" value="1"/>
</dbReference>
<evidence type="ECO:0000256" key="2">
    <source>
        <dbReference type="ARBA" id="ARBA00023163"/>
    </source>
</evidence>
<keyword evidence="1" id="KW-0805">Transcription regulation</keyword>
<dbReference type="Pfam" id="PF00104">
    <property type="entry name" value="Hormone_recep"/>
    <property type="match status" value="1"/>
</dbReference>
<dbReference type="EMBL" id="BTRK01000006">
    <property type="protein sequence ID" value="GMR62002.1"/>
    <property type="molecule type" value="Genomic_DNA"/>
</dbReference>
<dbReference type="PANTHER" id="PTHR46011:SF6">
    <property type="entry name" value="HIGH ZINC ACTIVATED NUCLEAR RECEPTOR PROTEIN"/>
    <property type="match status" value="1"/>
</dbReference>
<protein>
    <recommendedName>
        <fullName evidence="4">NR LBD domain-containing protein</fullName>
    </recommendedName>
</protein>
<dbReference type="AlphaFoldDB" id="A0AAN5DH87"/>
<organism evidence="5 6">
    <name type="scientific">Pristionchus mayeri</name>
    <dbReference type="NCBI Taxonomy" id="1317129"/>
    <lineage>
        <taxon>Eukaryota</taxon>
        <taxon>Metazoa</taxon>
        <taxon>Ecdysozoa</taxon>
        <taxon>Nematoda</taxon>
        <taxon>Chromadorea</taxon>
        <taxon>Rhabditida</taxon>
        <taxon>Rhabditina</taxon>
        <taxon>Diplogasteromorpha</taxon>
        <taxon>Diplogasteroidea</taxon>
        <taxon>Neodiplogasteridae</taxon>
        <taxon>Pristionchus</taxon>
    </lineage>
</organism>
<evidence type="ECO:0000313" key="5">
    <source>
        <dbReference type="EMBL" id="GMR62002.1"/>
    </source>
</evidence>